<evidence type="ECO:0000259" key="7">
    <source>
        <dbReference type="Pfam" id="PF22451"/>
    </source>
</evidence>
<accession>A0A1G7LY25</accession>
<evidence type="ECO:0000256" key="4">
    <source>
        <dbReference type="ARBA" id="ARBA00023471"/>
    </source>
</evidence>
<evidence type="ECO:0000256" key="3">
    <source>
        <dbReference type="ARBA" id="ARBA00023457"/>
    </source>
</evidence>
<keyword evidence="1" id="KW-0456">Lyase</keyword>
<dbReference type="PANTHER" id="PTHR43413:SF1">
    <property type="entry name" value="SIROHEME DECARBOXYLASE NIRL SUBUNIT"/>
    <property type="match status" value="1"/>
</dbReference>
<dbReference type="EC" id="4.1.1.111" evidence="4"/>
<dbReference type="InterPro" id="IPR019888">
    <property type="entry name" value="Tscrpt_reg_AsnC-like"/>
</dbReference>
<sequence length="167" mass="18766">MRMGAEKTVELNEFECKLLHILQYDFPLAPRPYKEIADRLQVTEETVLARVKQLFAKGLIRRLGASINSRQVGYSSVLVALKVASNYIPDVARVVNSFPGVTHNYLREGEYNMWFTAIAPDQDSLDTILNTIGSTCGVEAMIRLPAKRVFKVSVKFPLVAGCNYDRP</sequence>
<comment type="similarity">
    <text evidence="3">Belongs to the Ahb/Nir family.</text>
</comment>
<keyword evidence="9" id="KW-1185">Reference proteome</keyword>
<dbReference type="Pfam" id="PF17805">
    <property type="entry name" value="AsnC_trans_reg2"/>
    <property type="match status" value="1"/>
</dbReference>
<proteinExistence type="inferred from homology"/>
<dbReference type="SUPFAM" id="SSF46785">
    <property type="entry name" value="Winged helix' DNA-binding domain"/>
    <property type="match status" value="1"/>
</dbReference>
<evidence type="ECO:0000259" key="6">
    <source>
        <dbReference type="Pfam" id="PF17805"/>
    </source>
</evidence>
<dbReference type="PANTHER" id="PTHR43413">
    <property type="entry name" value="TRANSCRIPTIONAL REGULATOR, ASNC FAMILY"/>
    <property type="match status" value="1"/>
</dbReference>
<dbReference type="InterPro" id="IPR040523">
    <property type="entry name" value="AsnC_trans_reg2"/>
</dbReference>
<feature type="domain" description="Siroheme decarboxylase NirL-like HTH" evidence="7">
    <location>
        <begin position="15"/>
        <end position="61"/>
    </location>
</feature>
<dbReference type="EMBL" id="FNBU01000014">
    <property type="protein sequence ID" value="SDF54425.1"/>
    <property type="molecule type" value="Genomic_DNA"/>
</dbReference>
<name>A0A1G7LY25_9FIRM</name>
<dbReference type="Proteomes" id="UP000243333">
    <property type="component" value="Unassembled WGS sequence"/>
</dbReference>
<organism evidence="8 9">
    <name type="scientific">Sporolituus thermophilus DSM 23256</name>
    <dbReference type="NCBI Taxonomy" id="1123285"/>
    <lineage>
        <taxon>Bacteria</taxon>
        <taxon>Bacillati</taxon>
        <taxon>Bacillota</taxon>
        <taxon>Negativicutes</taxon>
        <taxon>Selenomonadales</taxon>
        <taxon>Sporomusaceae</taxon>
        <taxon>Sporolituus</taxon>
    </lineage>
</organism>
<dbReference type="Gene3D" id="3.30.70.3460">
    <property type="match status" value="1"/>
</dbReference>
<dbReference type="GO" id="GO:0016829">
    <property type="term" value="F:lyase activity"/>
    <property type="evidence" value="ECO:0007669"/>
    <property type="project" value="UniProtKB-KW"/>
</dbReference>
<evidence type="ECO:0000256" key="2">
    <source>
        <dbReference type="ARBA" id="ARBA00023444"/>
    </source>
</evidence>
<dbReference type="Pfam" id="PF22451">
    <property type="entry name" value="NirdL-like_HTH"/>
    <property type="match status" value="1"/>
</dbReference>
<dbReference type="AlphaFoldDB" id="A0A1G7LY25"/>
<evidence type="ECO:0000313" key="8">
    <source>
        <dbReference type="EMBL" id="SDF54425.1"/>
    </source>
</evidence>
<comment type="pathway">
    <text evidence="2">Porphyrin-containing compound metabolism.</text>
</comment>
<dbReference type="SUPFAM" id="SSF54909">
    <property type="entry name" value="Dimeric alpha+beta barrel"/>
    <property type="match status" value="1"/>
</dbReference>
<protein>
    <recommendedName>
        <fullName evidence="4">siroheme decarboxylase</fullName>
        <ecNumber evidence="4">4.1.1.111</ecNumber>
    </recommendedName>
</protein>
<comment type="catalytic activity">
    <reaction evidence="5">
        <text>siroheme + 2 H(+) = 12,18-didecarboxysiroheme + 2 CO2</text>
        <dbReference type="Rhea" id="RHEA:19093"/>
        <dbReference type="ChEBI" id="CHEBI:15378"/>
        <dbReference type="ChEBI" id="CHEBI:16526"/>
        <dbReference type="ChEBI" id="CHEBI:60052"/>
        <dbReference type="ChEBI" id="CHEBI:140497"/>
        <dbReference type="EC" id="4.1.1.111"/>
    </reaction>
</comment>
<evidence type="ECO:0000256" key="5">
    <source>
        <dbReference type="ARBA" id="ARBA00048470"/>
    </source>
</evidence>
<dbReference type="Gene3D" id="1.10.10.10">
    <property type="entry name" value="Winged helix-like DNA-binding domain superfamily/Winged helix DNA-binding domain"/>
    <property type="match status" value="1"/>
</dbReference>
<gene>
    <name evidence="8" type="ORF">SAMN05660235_01947</name>
</gene>
<dbReference type="InterPro" id="IPR011008">
    <property type="entry name" value="Dimeric_a/b-barrel"/>
</dbReference>
<dbReference type="SMART" id="SM00344">
    <property type="entry name" value="HTH_ASNC"/>
    <property type="match status" value="1"/>
</dbReference>
<dbReference type="InterPro" id="IPR053953">
    <property type="entry name" value="NirdL-like_HTH"/>
</dbReference>
<evidence type="ECO:0000256" key="1">
    <source>
        <dbReference type="ARBA" id="ARBA00023239"/>
    </source>
</evidence>
<evidence type="ECO:0000313" key="9">
    <source>
        <dbReference type="Proteomes" id="UP000243333"/>
    </source>
</evidence>
<dbReference type="InterPro" id="IPR036390">
    <property type="entry name" value="WH_DNA-bd_sf"/>
</dbReference>
<dbReference type="InterPro" id="IPR050684">
    <property type="entry name" value="HTH-Siroheme_Decarb"/>
</dbReference>
<feature type="domain" description="Siroheme decarboxylase AsnC-like ligand binding" evidence="6">
    <location>
        <begin position="71"/>
        <end position="151"/>
    </location>
</feature>
<dbReference type="STRING" id="1123285.SAMN05660235_01947"/>
<dbReference type="InterPro" id="IPR036388">
    <property type="entry name" value="WH-like_DNA-bd_sf"/>
</dbReference>
<reference evidence="9" key="1">
    <citation type="submission" date="2016-10" db="EMBL/GenBank/DDBJ databases">
        <authorList>
            <person name="Varghese N."/>
            <person name="Submissions S."/>
        </authorList>
    </citation>
    <scope>NUCLEOTIDE SEQUENCE [LARGE SCALE GENOMIC DNA]</scope>
    <source>
        <strain evidence="9">DSM 23256</strain>
    </source>
</reference>